<accession>C1FI40</accession>
<dbReference type="InterPro" id="IPR018997">
    <property type="entry name" value="PUB_domain"/>
</dbReference>
<keyword evidence="4" id="KW-1185">Reference proteome</keyword>
<evidence type="ECO:0000313" key="4">
    <source>
        <dbReference type="Proteomes" id="UP000002009"/>
    </source>
</evidence>
<dbReference type="RefSeq" id="XP_002508399.1">
    <property type="nucleotide sequence ID" value="XM_002508353.1"/>
</dbReference>
<evidence type="ECO:0000259" key="2">
    <source>
        <dbReference type="PROSITE" id="PS50033"/>
    </source>
</evidence>
<dbReference type="eggNOG" id="KOG2699">
    <property type="taxonomic scope" value="Eukaryota"/>
</dbReference>
<protein>
    <recommendedName>
        <fullName evidence="2">UBX domain-containing protein</fullName>
    </recommendedName>
</protein>
<dbReference type="InterPro" id="IPR036339">
    <property type="entry name" value="PUB-like_dom_sf"/>
</dbReference>
<dbReference type="SMART" id="SM00580">
    <property type="entry name" value="PUG"/>
    <property type="match status" value="1"/>
</dbReference>
<dbReference type="SUPFAM" id="SSF54236">
    <property type="entry name" value="Ubiquitin-like"/>
    <property type="match status" value="1"/>
</dbReference>
<evidence type="ECO:0000313" key="3">
    <source>
        <dbReference type="EMBL" id="ACO69657.1"/>
    </source>
</evidence>
<dbReference type="InterPro" id="IPR029071">
    <property type="entry name" value="Ubiquitin-like_domsf"/>
</dbReference>
<dbReference type="AlphaFoldDB" id="C1FI40"/>
<dbReference type="EMBL" id="CP001576">
    <property type="protein sequence ID" value="ACO69657.1"/>
    <property type="molecule type" value="Genomic_DNA"/>
</dbReference>
<dbReference type="GeneID" id="8246946"/>
<feature type="region of interest" description="Disordered" evidence="1">
    <location>
        <begin position="1"/>
        <end position="75"/>
    </location>
</feature>
<sequence>MDSKKMYEAVFGKSSSSSFSGQGRTLGTKAEDEEKKKARIAALEAEAARRRAQAGGGASGGGGAPSRGGLAPSGAAAAAAARLAAGAGGSSADDMRRQILAERERRRAAMLKEKEEREKALAAEDEDPAMAPLNDAVARVAAHADAEASASLLLRIVGNALNNPTEPKYRRVRLANPKIAAAVLDTDGGLVLLECSGFRLVFEDDGGEGDPRVMVLDADADPAPLSAAFRRLARLAPAAAAKFSQAAPAVTAPRPPDPAKPPAAGRNARAFTPAEVCAAAVTDLGDEYFQRTPEEIQAEMARKRAQRERDSVLTTKSWKDKNRFGWEGGDGPAGGGFDAGKPAVVRVRMPDGVVLQGDFGRREPAGAVREFVASALREPHRTFSLSFLGKPVTEDDEGGAAAKAAAEREQAKARGGKGAGYAAAGTVEGAGLFPSALVTLKWTDANTDGGKAALASALMASAEPLE</sequence>
<dbReference type="PANTHER" id="PTHR47694:SF1">
    <property type="entry name" value="PLANT UBX DOMAIN-CONTAINING PROTEIN 2"/>
    <property type="match status" value="1"/>
</dbReference>
<reference evidence="3 4" key="1">
    <citation type="journal article" date="2009" name="Science">
        <title>Green evolution and dynamic adaptations revealed by genomes of the marine picoeukaryotes Micromonas.</title>
        <authorList>
            <person name="Worden A.Z."/>
            <person name="Lee J.H."/>
            <person name="Mock T."/>
            <person name="Rouze P."/>
            <person name="Simmons M.P."/>
            <person name="Aerts A.L."/>
            <person name="Allen A.E."/>
            <person name="Cuvelier M.L."/>
            <person name="Derelle E."/>
            <person name="Everett M.V."/>
            <person name="Foulon E."/>
            <person name="Grimwood J."/>
            <person name="Gundlach H."/>
            <person name="Henrissat B."/>
            <person name="Napoli C."/>
            <person name="McDonald S.M."/>
            <person name="Parker M.S."/>
            <person name="Rombauts S."/>
            <person name="Salamov A."/>
            <person name="Von Dassow P."/>
            <person name="Badger J.H."/>
            <person name="Coutinho P.M."/>
            <person name="Demir E."/>
            <person name="Dubchak I."/>
            <person name="Gentemann C."/>
            <person name="Eikrem W."/>
            <person name="Gready J.E."/>
            <person name="John U."/>
            <person name="Lanier W."/>
            <person name="Lindquist E.A."/>
            <person name="Lucas S."/>
            <person name="Mayer K.F."/>
            <person name="Moreau H."/>
            <person name="Not F."/>
            <person name="Otillar R."/>
            <person name="Panaud O."/>
            <person name="Pangilinan J."/>
            <person name="Paulsen I."/>
            <person name="Piegu B."/>
            <person name="Poliakov A."/>
            <person name="Robbens S."/>
            <person name="Schmutz J."/>
            <person name="Toulza E."/>
            <person name="Wyss T."/>
            <person name="Zelensky A."/>
            <person name="Zhou K."/>
            <person name="Armbrust E.V."/>
            <person name="Bhattacharya D."/>
            <person name="Goodenough U.W."/>
            <person name="Van de Peer Y."/>
            <person name="Grigoriev I.V."/>
        </authorList>
    </citation>
    <scope>NUCLEOTIDE SEQUENCE [LARGE SCALE GENOMIC DNA]</scope>
    <source>
        <strain evidence="4">RCC299 / NOUM17</strain>
    </source>
</reference>
<organism evidence="3 4">
    <name type="scientific">Micromonas commoda (strain RCC299 / NOUM17 / CCMP2709)</name>
    <name type="common">Picoplanktonic green alga</name>
    <dbReference type="NCBI Taxonomy" id="296587"/>
    <lineage>
        <taxon>Eukaryota</taxon>
        <taxon>Viridiplantae</taxon>
        <taxon>Chlorophyta</taxon>
        <taxon>Mamiellophyceae</taxon>
        <taxon>Mamiellales</taxon>
        <taxon>Mamiellaceae</taxon>
        <taxon>Micromonas</taxon>
    </lineage>
</organism>
<dbReference type="Proteomes" id="UP000002009">
    <property type="component" value="Chromosome 10"/>
</dbReference>
<proteinExistence type="predicted"/>
<dbReference type="PROSITE" id="PS50033">
    <property type="entry name" value="UBX"/>
    <property type="match status" value="1"/>
</dbReference>
<dbReference type="CDD" id="cd09212">
    <property type="entry name" value="PUB"/>
    <property type="match status" value="1"/>
</dbReference>
<dbReference type="PANTHER" id="PTHR47694">
    <property type="entry name" value="PLANT UBX DOMAIN-CONTAINING PROTEIN 2"/>
    <property type="match status" value="1"/>
</dbReference>
<dbReference type="KEGG" id="mis:MICPUN_61745"/>
<name>C1FI40_MICCC</name>
<dbReference type="InParanoid" id="C1FI40"/>
<dbReference type="STRING" id="296587.C1FI40"/>
<feature type="domain" description="UBX" evidence="2">
    <location>
        <begin position="338"/>
        <end position="385"/>
    </location>
</feature>
<dbReference type="OMA" id="KFMPREP"/>
<dbReference type="Pfam" id="PF09409">
    <property type="entry name" value="PUB"/>
    <property type="match status" value="1"/>
</dbReference>
<gene>
    <name evidence="3" type="ORF">MICPUN_61745</name>
</gene>
<dbReference type="SUPFAM" id="SSF143503">
    <property type="entry name" value="PUG domain-like"/>
    <property type="match status" value="1"/>
</dbReference>
<dbReference type="Pfam" id="PF00789">
    <property type="entry name" value="UBX"/>
    <property type="match status" value="1"/>
</dbReference>
<dbReference type="CDD" id="cd16119">
    <property type="entry name" value="UBX_UBXN6"/>
    <property type="match status" value="1"/>
</dbReference>
<feature type="compositionally biased region" description="Gly residues" evidence="1">
    <location>
        <begin position="54"/>
        <end position="66"/>
    </location>
</feature>
<evidence type="ECO:0000256" key="1">
    <source>
        <dbReference type="SAM" id="MobiDB-lite"/>
    </source>
</evidence>
<feature type="region of interest" description="Disordered" evidence="1">
    <location>
        <begin position="244"/>
        <end position="267"/>
    </location>
</feature>
<dbReference type="Gene3D" id="1.20.58.2190">
    <property type="match status" value="1"/>
</dbReference>
<dbReference type="InterPro" id="IPR001012">
    <property type="entry name" value="UBX_dom"/>
</dbReference>
<dbReference type="OrthoDB" id="49605at2759"/>